<dbReference type="GO" id="GO:0003677">
    <property type="term" value="F:DNA binding"/>
    <property type="evidence" value="ECO:0007669"/>
    <property type="project" value="InterPro"/>
</dbReference>
<proteinExistence type="inferred from homology"/>
<dbReference type="EMBL" id="FNPR01000003">
    <property type="protein sequence ID" value="SDY73158.1"/>
    <property type="molecule type" value="Genomic_DNA"/>
</dbReference>
<evidence type="ECO:0000259" key="6">
    <source>
        <dbReference type="Pfam" id="PF08281"/>
    </source>
</evidence>
<keyword evidence="3" id="KW-0731">Sigma factor</keyword>
<feature type="domain" description="RNA polymerase sigma factor 70 region 4 type 2" evidence="6">
    <location>
        <begin position="156"/>
        <end position="207"/>
    </location>
</feature>
<keyword evidence="8" id="KW-1185">Reference proteome</keyword>
<dbReference type="InterPro" id="IPR013249">
    <property type="entry name" value="RNA_pol_sigma70_r4_t2"/>
</dbReference>
<dbReference type="InterPro" id="IPR039425">
    <property type="entry name" value="RNA_pol_sigma-70-like"/>
</dbReference>
<dbReference type="Pfam" id="PF08281">
    <property type="entry name" value="Sigma70_r4_2"/>
    <property type="match status" value="1"/>
</dbReference>
<evidence type="ECO:0000313" key="7">
    <source>
        <dbReference type="EMBL" id="SDY73158.1"/>
    </source>
</evidence>
<dbReference type="PANTHER" id="PTHR43133">
    <property type="entry name" value="RNA POLYMERASE ECF-TYPE SIGMA FACTO"/>
    <property type="match status" value="1"/>
</dbReference>
<dbReference type="AlphaFoldDB" id="A0A1H3MA53"/>
<evidence type="ECO:0000313" key="8">
    <source>
        <dbReference type="Proteomes" id="UP000199026"/>
    </source>
</evidence>
<dbReference type="InterPro" id="IPR007627">
    <property type="entry name" value="RNA_pol_sigma70_r2"/>
</dbReference>
<dbReference type="SUPFAM" id="SSF88659">
    <property type="entry name" value="Sigma3 and sigma4 domains of RNA polymerase sigma factors"/>
    <property type="match status" value="1"/>
</dbReference>
<dbReference type="GO" id="GO:0016987">
    <property type="term" value="F:sigma factor activity"/>
    <property type="evidence" value="ECO:0007669"/>
    <property type="project" value="UniProtKB-KW"/>
</dbReference>
<dbReference type="STRING" id="576131.SAMN05444486_103463"/>
<dbReference type="Gene3D" id="1.10.10.10">
    <property type="entry name" value="Winged helix-like DNA-binding domain superfamily/Winged helix DNA-binding domain"/>
    <property type="match status" value="1"/>
</dbReference>
<dbReference type="InterPro" id="IPR013325">
    <property type="entry name" value="RNA_pol_sigma_r2"/>
</dbReference>
<dbReference type="Proteomes" id="UP000199026">
    <property type="component" value="Unassembled WGS sequence"/>
</dbReference>
<keyword evidence="4" id="KW-0804">Transcription</keyword>
<protein>
    <submittedName>
        <fullName evidence="7">RNA polymerase, sigma-24 subunit, RpoE</fullName>
    </submittedName>
</protein>
<reference evidence="7 8" key="1">
    <citation type="submission" date="2016-10" db="EMBL/GenBank/DDBJ databases">
        <authorList>
            <person name="de Groot N.N."/>
        </authorList>
    </citation>
    <scope>NUCLEOTIDE SEQUENCE [LARGE SCALE GENOMIC DNA]</scope>
    <source>
        <strain evidence="7 8">DSM 24677</strain>
    </source>
</reference>
<evidence type="ECO:0000256" key="4">
    <source>
        <dbReference type="ARBA" id="ARBA00023163"/>
    </source>
</evidence>
<accession>A0A1H3MA53</accession>
<dbReference type="InterPro" id="IPR014284">
    <property type="entry name" value="RNA_pol_sigma-70_dom"/>
</dbReference>
<dbReference type="Gene3D" id="1.10.1740.10">
    <property type="match status" value="1"/>
</dbReference>
<gene>
    <name evidence="7" type="ORF">SAMN05444486_103463</name>
</gene>
<dbReference type="GO" id="GO:0006352">
    <property type="term" value="P:DNA-templated transcription initiation"/>
    <property type="evidence" value="ECO:0007669"/>
    <property type="project" value="InterPro"/>
</dbReference>
<evidence type="ECO:0000256" key="2">
    <source>
        <dbReference type="ARBA" id="ARBA00023015"/>
    </source>
</evidence>
<dbReference type="NCBIfam" id="TIGR02937">
    <property type="entry name" value="sigma70-ECF"/>
    <property type="match status" value="1"/>
</dbReference>
<evidence type="ECO:0000259" key="5">
    <source>
        <dbReference type="Pfam" id="PF04542"/>
    </source>
</evidence>
<sequence>MLSFETEPDVAPAPPLVSVAAVRNIHSFQGKPKLNPYSEETRLMLAVRDNRDKRAFGKLFDHFGPRLKGVAMRSGLSSGQAEDMVQDVMLTLWRKAHLFDPTRAQVSSWLYQIARNRQIDILRKENRPMPEALKAESETTEENAADTLALDQEVSALKLALAKLKPAQREMVEKAYLGELSHTDIEAETGLPLGTIKSRIRLGLEKLRHELDGIRKS</sequence>
<evidence type="ECO:0000256" key="3">
    <source>
        <dbReference type="ARBA" id="ARBA00023082"/>
    </source>
</evidence>
<dbReference type="InterPro" id="IPR013324">
    <property type="entry name" value="RNA_pol_sigma_r3/r4-like"/>
</dbReference>
<dbReference type="InterPro" id="IPR036388">
    <property type="entry name" value="WH-like_DNA-bd_sf"/>
</dbReference>
<keyword evidence="2" id="KW-0805">Transcription regulation</keyword>
<dbReference type="Pfam" id="PF04542">
    <property type="entry name" value="Sigma70_r2"/>
    <property type="match status" value="1"/>
</dbReference>
<feature type="domain" description="RNA polymerase sigma-70 region 2" evidence="5">
    <location>
        <begin position="59"/>
        <end position="127"/>
    </location>
</feature>
<dbReference type="SUPFAM" id="SSF88946">
    <property type="entry name" value="Sigma2 domain of RNA polymerase sigma factors"/>
    <property type="match status" value="1"/>
</dbReference>
<comment type="similarity">
    <text evidence="1">Belongs to the sigma-70 factor family. ECF subfamily.</text>
</comment>
<evidence type="ECO:0000256" key="1">
    <source>
        <dbReference type="ARBA" id="ARBA00010641"/>
    </source>
</evidence>
<organism evidence="7 8">
    <name type="scientific">Lentibacter algarum</name>
    <dbReference type="NCBI Taxonomy" id="576131"/>
    <lineage>
        <taxon>Bacteria</taxon>
        <taxon>Pseudomonadati</taxon>
        <taxon>Pseudomonadota</taxon>
        <taxon>Alphaproteobacteria</taxon>
        <taxon>Rhodobacterales</taxon>
        <taxon>Roseobacteraceae</taxon>
        <taxon>Lentibacter</taxon>
    </lineage>
</organism>
<name>A0A1H3MA53_9RHOB</name>
<dbReference type="PANTHER" id="PTHR43133:SF62">
    <property type="entry name" value="RNA POLYMERASE SIGMA FACTOR SIGZ"/>
    <property type="match status" value="1"/>
</dbReference>